<proteinExistence type="predicted"/>
<dbReference type="Proteomes" id="UP000183639">
    <property type="component" value="Unassembled WGS sequence"/>
</dbReference>
<dbReference type="AlphaFoldDB" id="A0A1I3E821"/>
<reference evidence="1 2" key="1">
    <citation type="submission" date="2016-10" db="EMBL/GenBank/DDBJ databases">
        <authorList>
            <person name="de Groot N.N."/>
        </authorList>
    </citation>
    <scope>NUCLEOTIDE SEQUENCE [LARGE SCALE GENOMIC DNA]</scope>
    <source>
        <strain evidence="1 2">Z108</strain>
    </source>
</reference>
<evidence type="ECO:0000313" key="1">
    <source>
        <dbReference type="EMBL" id="SFH95105.1"/>
    </source>
</evidence>
<protein>
    <submittedName>
        <fullName evidence="1">Uncharacterized protein</fullName>
    </submittedName>
</protein>
<sequence>MTGEEFVKLCKEEQRMVLEEYFDDKSKSEVGDIIKKLVQTGVSKDDLFNLVDTVLKESYYTLLLGLDGGCSLGNKQVTYKLYDEEGNLLNECGEIEESAYSYFMNTI</sequence>
<dbReference type="RefSeq" id="WP_075443055.1">
    <property type="nucleotide sequence ID" value="NZ_FOQK01000009.1"/>
</dbReference>
<accession>A0A1I3E821</accession>
<evidence type="ECO:0000313" key="2">
    <source>
        <dbReference type="Proteomes" id="UP000183639"/>
    </source>
</evidence>
<dbReference type="EMBL" id="FOQK01000009">
    <property type="protein sequence ID" value="SFH95105.1"/>
    <property type="molecule type" value="Genomic_DNA"/>
</dbReference>
<gene>
    <name evidence="1" type="ORF">SAMN04487861_10952</name>
</gene>
<dbReference type="OrthoDB" id="8704412at2"/>
<organism evidence="1 2">
    <name type="scientific">Selenomonas ruminantium</name>
    <dbReference type="NCBI Taxonomy" id="971"/>
    <lineage>
        <taxon>Bacteria</taxon>
        <taxon>Bacillati</taxon>
        <taxon>Bacillota</taxon>
        <taxon>Negativicutes</taxon>
        <taxon>Selenomonadales</taxon>
        <taxon>Selenomonadaceae</taxon>
        <taxon>Selenomonas</taxon>
    </lineage>
</organism>
<name>A0A1I3E821_SELRU</name>